<dbReference type="Proteomes" id="UP001227230">
    <property type="component" value="Chromosome 6"/>
</dbReference>
<dbReference type="SMART" id="SM00317">
    <property type="entry name" value="SET"/>
    <property type="match status" value="1"/>
</dbReference>
<reference evidence="2 3" key="1">
    <citation type="journal article" date="2023" name="Hortic Res">
        <title>The complete reference genome for grapevine (Vitis vinifera L.) genetics and breeding.</title>
        <authorList>
            <person name="Shi X."/>
            <person name="Cao S."/>
            <person name="Wang X."/>
            <person name="Huang S."/>
            <person name="Wang Y."/>
            <person name="Liu Z."/>
            <person name="Liu W."/>
            <person name="Leng X."/>
            <person name="Peng Y."/>
            <person name="Wang N."/>
            <person name="Wang Y."/>
            <person name="Ma Z."/>
            <person name="Xu X."/>
            <person name="Zhang F."/>
            <person name="Xue H."/>
            <person name="Zhong H."/>
            <person name="Wang Y."/>
            <person name="Zhang K."/>
            <person name="Velt A."/>
            <person name="Avia K."/>
            <person name="Holtgrawe D."/>
            <person name="Grimplet J."/>
            <person name="Matus J.T."/>
            <person name="Ware D."/>
            <person name="Wu X."/>
            <person name="Wang H."/>
            <person name="Liu C."/>
            <person name="Fang Y."/>
            <person name="Rustenholz C."/>
            <person name="Cheng Z."/>
            <person name="Xiao H."/>
            <person name="Zhou Y."/>
        </authorList>
    </citation>
    <scope>NUCLEOTIDE SEQUENCE [LARGE SCALE GENOMIC DNA]</scope>
    <source>
        <strain evidence="3">cv. Pinot noir / PN40024</strain>
        <tissue evidence="2">Leaf</tissue>
    </source>
</reference>
<protein>
    <recommendedName>
        <fullName evidence="1">SET domain-containing protein</fullName>
    </recommendedName>
</protein>
<feature type="domain" description="SET" evidence="1">
    <location>
        <begin position="107"/>
        <end position="300"/>
    </location>
</feature>
<name>A0ABY9C2D0_VITVI</name>
<dbReference type="Pfam" id="PF00856">
    <property type="entry name" value="SET"/>
    <property type="match status" value="1"/>
</dbReference>
<sequence length="312" mass="35040">MERGPSKLCDLKKFVEGVLVSDHLIKHIDSDRWLTIKNAASLLVPVNFPLLVLDTVTQLVSPPEAPGNPLAEAGDTTESNKLLEEETPAATLLQSMSCNNDNSIASEPLEGLQIDERVRALLKSFAFIPGRELETLGEVLQASFEHAQWEKLGAEGLSWHRLRIGGQPDQRIDRFFRYPEITSKEALDSRLSTFSDKDYAFDFGDFSDWYYLDGAGHEQWPSSFSELQSLVDQDSIQKHIVVDAIHKANYASRICHLCRPNREAKVTAVEGQYQIGIYTIRQIQCGEEIILDYNSVTESKEEYEVSVCLCGS</sequence>
<evidence type="ECO:0000313" key="2">
    <source>
        <dbReference type="EMBL" id="WJZ89400.1"/>
    </source>
</evidence>
<gene>
    <name evidence="2" type="ORF">VitviT2T_008622</name>
</gene>
<dbReference type="InterPro" id="IPR046341">
    <property type="entry name" value="SET_dom_sf"/>
</dbReference>
<evidence type="ECO:0000313" key="3">
    <source>
        <dbReference type="Proteomes" id="UP001227230"/>
    </source>
</evidence>
<accession>A0ABY9C2D0</accession>
<dbReference type="SUPFAM" id="SSF82199">
    <property type="entry name" value="SET domain"/>
    <property type="match status" value="1"/>
</dbReference>
<evidence type="ECO:0000259" key="1">
    <source>
        <dbReference type="SMART" id="SM00317"/>
    </source>
</evidence>
<keyword evidence="3" id="KW-1185">Reference proteome</keyword>
<dbReference type="Pfam" id="PF25531">
    <property type="entry name" value="GYF_ATXR3"/>
    <property type="match status" value="1"/>
</dbReference>
<proteinExistence type="predicted"/>
<dbReference type="Gene3D" id="2.170.270.10">
    <property type="entry name" value="SET domain"/>
    <property type="match status" value="1"/>
</dbReference>
<dbReference type="InterPro" id="IPR057851">
    <property type="entry name" value="ATXR3_GYF"/>
</dbReference>
<organism evidence="2 3">
    <name type="scientific">Vitis vinifera</name>
    <name type="common">Grape</name>
    <dbReference type="NCBI Taxonomy" id="29760"/>
    <lineage>
        <taxon>Eukaryota</taxon>
        <taxon>Viridiplantae</taxon>
        <taxon>Streptophyta</taxon>
        <taxon>Embryophyta</taxon>
        <taxon>Tracheophyta</taxon>
        <taxon>Spermatophyta</taxon>
        <taxon>Magnoliopsida</taxon>
        <taxon>eudicotyledons</taxon>
        <taxon>Gunneridae</taxon>
        <taxon>Pentapetalae</taxon>
        <taxon>rosids</taxon>
        <taxon>Vitales</taxon>
        <taxon>Vitaceae</taxon>
        <taxon>Viteae</taxon>
        <taxon>Vitis</taxon>
    </lineage>
</organism>
<dbReference type="PANTHER" id="PTHR46655:SF1">
    <property type="entry name" value="HISTONE-LYSINE N-METHYLTRANSFERASE ATXR3"/>
    <property type="match status" value="1"/>
</dbReference>
<dbReference type="InterPro" id="IPR001214">
    <property type="entry name" value="SET_dom"/>
</dbReference>
<dbReference type="EMBL" id="CP126653">
    <property type="protein sequence ID" value="WJZ89400.1"/>
    <property type="molecule type" value="Genomic_DNA"/>
</dbReference>
<dbReference type="PANTHER" id="PTHR46655">
    <property type="entry name" value="HISTONE-LYSINE N-METHYLTRANSFERASE ATXR3"/>
    <property type="match status" value="1"/>
</dbReference>